<keyword evidence="1" id="KW-0812">Transmembrane</keyword>
<gene>
    <name evidence="2" type="ORF">BO85DRAFT_82045</name>
</gene>
<evidence type="ECO:0000313" key="3">
    <source>
        <dbReference type="Proteomes" id="UP000249526"/>
    </source>
</evidence>
<name>A0A8G1QXB0_9EURO</name>
<sequence length="104" mass="12391">MWGLFSPQAYSWSDPLVLQLAKRTSSPLTPDQLPRFLALSPTIPLRQKVLDSYFSFILLFLMTIYRRARRSERIYLLPSMYDNLGEMLKRVKWKNSNQKYDQRS</sequence>
<evidence type="ECO:0000256" key="1">
    <source>
        <dbReference type="SAM" id="Phobius"/>
    </source>
</evidence>
<dbReference type="Proteomes" id="UP000249526">
    <property type="component" value="Unassembled WGS sequence"/>
</dbReference>
<proteinExistence type="predicted"/>
<evidence type="ECO:0000313" key="2">
    <source>
        <dbReference type="EMBL" id="RAH55277.1"/>
    </source>
</evidence>
<accession>A0A8G1QXB0</accession>
<keyword evidence="3" id="KW-1185">Reference proteome</keyword>
<reference evidence="2 3" key="1">
    <citation type="submission" date="2018-02" db="EMBL/GenBank/DDBJ databases">
        <title>The genomes of Aspergillus section Nigri reveals drivers in fungal speciation.</title>
        <authorList>
            <consortium name="DOE Joint Genome Institute"/>
            <person name="Vesth T.C."/>
            <person name="Nybo J."/>
            <person name="Theobald S."/>
            <person name="Brandl J."/>
            <person name="Frisvad J.C."/>
            <person name="Nielsen K.F."/>
            <person name="Lyhne E.K."/>
            <person name="Kogle M.E."/>
            <person name="Kuo A."/>
            <person name="Riley R."/>
            <person name="Clum A."/>
            <person name="Nolan M."/>
            <person name="Lipzen A."/>
            <person name="Salamov A."/>
            <person name="Henrissat B."/>
            <person name="Wiebenga A."/>
            <person name="De vries R.P."/>
            <person name="Grigoriev I.V."/>
            <person name="Mortensen U.H."/>
            <person name="Andersen M.R."/>
            <person name="Baker S.E."/>
        </authorList>
    </citation>
    <scope>NUCLEOTIDE SEQUENCE [LARGE SCALE GENOMIC DNA]</scope>
    <source>
        <strain evidence="2 3">CBS 112811</strain>
    </source>
</reference>
<dbReference type="EMBL" id="KZ825069">
    <property type="protein sequence ID" value="RAH55277.1"/>
    <property type="molecule type" value="Genomic_DNA"/>
</dbReference>
<dbReference type="RefSeq" id="XP_025513199.1">
    <property type="nucleotide sequence ID" value="XM_025665704.1"/>
</dbReference>
<dbReference type="GeneID" id="37169106"/>
<keyword evidence="1" id="KW-1133">Transmembrane helix</keyword>
<organism evidence="2 3">
    <name type="scientific">Aspergillus piperis CBS 112811</name>
    <dbReference type="NCBI Taxonomy" id="1448313"/>
    <lineage>
        <taxon>Eukaryota</taxon>
        <taxon>Fungi</taxon>
        <taxon>Dikarya</taxon>
        <taxon>Ascomycota</taxon>
        <taxon>Pezizomycotina</taxon>
        <taxon>Eurotiomycetes</taxon>
        <taxon>Eurotiomycetidae</taxon>
        <taxon>Eurotiales</taxon>
        <taxon>Aspergillaceae</taxon>
        <taxon>Aspergillus</taxon>
        <taxon>Aspergillus subgen. Circumdati</taxon>
    </lineage>
</organism>
<feature type="transmembrane region" description="Helical" evidence="1">
    <location>
        <begin position="49"/>
        <end position="65"/>
    </location>
</feature>
<dbReference type="AlphaFoldDB" id="A0A8G1QXB0"/>
<keyword evidence="1" id="KW-0472">Membrane</keyword>
<protein>
    <submittedName>
        <fullName evidence="2">Uncharacterized protein</fullName>
    </submittedName>
</protein>